<dbReference type="SUPFAM" id="SSF54523">
    <property type="entry name" value="Pili subunits"/>
    <property type="match status" value="1"/>
</dbReference>
<evidence type="ECO:0000256" key="1">
    <source>
        <dbReference type="SAM" id="Phobius"/>
    </source>
</evidence>
<name>A0A1I1DXA3_9GAMM</name>
<keyword evidence="1" id="KW-0472">Membrane</keyword>
<keyword evidence="3" id="KW-1185">Reference proteome</keyword>
<gene>
    <name evidence="2" type="ORF">SAMN02745724_00011</name>
</gene>
<dbReference type="EMBL" id="FOLO01000001">
    <property type="protein sequence ID" value="SFB77350.1"/>
    <property type="molecule type" value="Genomic_DNA"/>
</dbReference>
<evidence type="ECO:0000313" key="3">
    <source>
        <dbReference type="Proteomes" id="UP000198862"/>
    </source>
</evidence>
<reference evidence="2 3" key="1">
    <citation type="submission" date="2016-10" db="EMBL/GenBank/DDBJ databases">
        <authorList>
            <person name="de Groot N.N."/>
        </authorList>
    </citation>
    <scope>NUCLEOTIDE SEQUENCE [LARGE SCALE GENOMIC DNA]</scope>
    <source>
        <strain evidence="2 3">DSM 6059</strain>
    </source>
</reference>
<protein>
    <submittedName>
        <fullName evidence="2">MSHA pilin protein MshA</fullName>
    </submittedName>
</protein>
<dbReference type="STRING" id="1123010.SAMN02745724_00011"/>
<dbReference type="Gene3D" id="3.30.700.10">
    <property type="entry name" value="Glycoprotein, Type 4 Pilin"/>
    <property type="match status" value="1"/>
</dbReference>
<dbReference type="AlphaFoldDB" id="A0A1I1DXA3"/>
<organism evidence="2 3">
    <name type="scientific">Pseudoalteromonas denitrificans DSM 6059</name>
    <dbReference type="NCBI Taxonomy" id="1123010"/>
    <lineage>
        <taxon>Bacteria</taxon>
        <taxon>Pseudomonadati</taxon>
        <taxon>Pseudomonadota</taxon>
        <taxon>Gammaproteobacteria</taxon>
        <taxon>Alteromonadales</taxon>
        <taxon>Pseudoalteromonadaceae</taxon>
        <taxon>Pseudoalteromonas</taxon>
    </lineage>
</organism>
<feature type="transmembrane region" description="Helical" evidence="1">
    <location>
        <begin position="20"/>
        <end position="38"/>
    </location>
</feature>
<dbReference type="NCBIfam" id="TIGR02532">
    <property type="entry name" value="IV_pilin_GFxxxE"/>
    <property type="match status" value="1"/>
</dbReference>
<evidence type="ECO:0000313" key="2">
    <source>
        <dbReference type="EMBL" id="SFB77350.1"/>
    </source>
</evidence>
<proteinExistence type="predicted"/>
<dbReference type="InterPro" id="IPR012902">
    <property type="entry name" value="N_methyl_site"/>
</dbReference>
<keyword evidence="1" id="KW-0812">Transmembrane</keyword>
<dbReference type="Pfam" id="PF07963">
    <property type="entry name" value="N_methyl"/>
    <property type="match status" value="1"/>
</dbReference>
<sequence>MQNRKQNMTINTNKQKGFTLIELIIVIVILGILAVTAAPKFLDLQGDAQGATIEGVAGAMNGVTSIIYGKAIISGVHKTAGAAGVGVDTNGDGTKNVLTAFGYPTAAAGILASLEIDVSATGDFTAAVIDSQYVVSAKGSVAPAVGKIVAGNGTTGDDDDGCYVAYKEAANATTPPVVTINTDEC</sequence>
<keyword evidence="1" id="KW-1133">Transmembrane helix</keyword>
<dbReference type="Proteomes" id="UP000198862">
    <property type="component" value="Unassembled WGS sequence"/>
</dbReference>
<dbReference type="InterPro" id="IPR045584">
    <property type="entry name" value="Pilin-like"/>
</dbReference>
<dbReference type="PROSITE" id="PS00409">
    <property type="entry name" value="PROKAR_NTER_METHYL"/>
    <property type="match status" value="1"/>
</dbReference>
<accession>A0A1I1DXA3</accession>